<dbReference type="Proteomes" id="UP001465755">
    <property type="component" value="Unassembled WGS sequence"/>
</dbReference>
<keyword evidence="2" id="KW-1185">Reference proteome</keyword>
<sequence>MYASAYAVYALEGTWGYLSEHALGKQQLRFTSDRSIKLSSDRCFTSIATSVSKFDCSVIVDQRLIGFGAEKVILQHRVRSASWEYDLTTASGRAQALQAAVQMYKLMCIIQALLPRLEPCQFKYTENHWHECSGGKGRVSKEVPWPVFQSRLEELGTSAEDHMEIYCSACRGSYRPELSVWSTLAVGSRV</sequence>
<dbReference type="EMBL" id="JALJOQ010000074">
    <property type="protein sequence ID" value="KAK9801916.1"/>
    <property type="molecule type" value="Genomic_DNA"/>
</dbReference>
<evidence type="ECO:0000313" key="2">
    <source>
        <dbReference type="Proteomes" id="UP001465755"/>
    </source>
</evidence>
<gene>
    <name evidence="1" type="ORF">WJX73_003522</name>
</gene>
<evidence type="ECO:0000313" key="1">
    <source>
        <dbReference type="EMBL" id="KAK9801916.1"/>
    </source>
</evidence>
<accession>A0AAW1NYC9</accession>
<proteinExistence type="predicted"/>
<name>A0AAW1NYC9_9CHLO</name>
<protein>
    <submittedName>
        <fullName evidence="1">Uncharacterized protein</fullName>
    </submittedName>
</protein>
<organism evidence="1 2">
    <name type="scientific">Symbiochloris irregularis</name>
    <dbReference type="NCBI Taxonomy" id="706552"/>
    <lineage>
        <taxon>Eukaryota</taxon>
        <taxon>Viridiplantae</taxon>
        <taxon>Chlorophyta</taxon>
        <taxon>core chlorophytes</taxon>
        <taxon>Trebouxiophyceae</taxon>
        <taxon>Trebouxiales</taxon>
        <taxon>Trebouxiaceae</taxon>
        <taxon>Symbiochloris</taxon>
    </lineage>
</organism>
<comment type="caution">
    <text evidence="1">The sequence shown here is derived from an EMBL/GenBank/DDBJ whole genome shotgun (WGS) entry which is preliminary data.</text>
</comment>
<dbReference type="AlphaFoldDB" id="A0AAW1NYC9"/>
<reference evidence="1 2" key="1">
    <citation type="journal article" date="2024" name="Nat. Commun.">
        <title>Phylogenomics reveals the evolutionary origins of lichenization in chlorophyte algae.</title>
        <authorList>
            <person name="Puginier C."/>
            <person name="Libourel C."/>
            <person name="Otte J."/>
            <person name="Skaloud P."/>
            <person name="Haon M."/>
            <person name="Grisel S."/>
            <person name="Petersen M."/>
            <person name="Berrin J.G."/>
            <person name="Delaux P.M."/>
            <person name="Dal Grande F."/>
            <person name="Keller J."/>
        </authorList>
    </citation>
    <scope>NUCLEOTIDE SEQUENCE [LARGE SCALE GENOMIC DNA]</scope>
    <source>
        <strain evidence="1 2">SAG 2036</strain>
    </source>
</reference>